<evidence type="ECO:0000313" key="5">
    <source>
        <dbReference type="Proteomes" id="UP000683000"/>
    </source>
</evidence>
<dbReference type="PROSITE" id="PS51391">
    <property type="entry name" value="CID"/>
    <property type="match status" value="1"/>
</dbReference>
<dbReference type="SMART" id="SM00582">
    <property type="entry name" value="RPR"/>
    <property type="match status" value="1"/>
</dbReference>
<protein>
    <recommendedName>
        <fullName evidence="3">CID domain-containing protein</fullName>
    </recommendedName>
</protein>
<name>A0A8I2Z2W9_9AGAM</name>
<gene>
    <name evidence="4" type="ORF">JVT61DRAFT_278</name>
</gene>
<dbReference type="AlphaFoldDB" id="A0A8I2Z2W9"/>
<feature type="region of interest" description="Disordered" evidence="1">
    <location>
        <begin position="521"/>
        <end position="564"/>
    </location>
</feature>
<feature type="region of interest" description="Disordered" evidence="1">
    <location>
        <begin position="358"/>
        <end position="438"/>
    </location>
</feature>
<organism evidence="4 5">
    <name type="scientific">Boletus reticuloceps</name>
    <dbReference type="NCBI Taxonomy" id="495285"/>
    <lineage>
        <taxon>Eukaryota</taxon>
        <taxon>Fungi</taxon>
        <taxon>Dikarya</taxon>
        <taxon>Basidiomycota</taxon>
        <taxon>Agaricomycotina</taxon>
        <taxon>Agaricomycetes</taxon>
        <taxon>Agaricomycetidae</taxon>
        <taxon>Boletales</taxon>
        <taxon>Boletineae</taxon>
        <taxon>Boletaceae</taxon>
        <taxon>Boletoideae</taxon>
        <taxon>Boletus</taxon>
    </lineage>
</organism>
<accession>A0A8I2Z2W9</accession>
<evidence type="ECO:0000256" key="1">
    <source>
        <dbReference type="SAM" id="MobiDB-lite"/>
    </source>
</evidence>
<keyword evidence="2" id="KW-0812">Transmembrane</keyword>
<feature type="domain" description="CID" evidence="3">
    <location>
        <begin position="1"/>
        <end position="151"/>
    </location>
</feature>
<reference evidence="4" key="1">
    <citation type="submission" date="2021-03" db="EMBL/GenBank/DDBJ databases">
        <title>Evolutionary innovations through gain and loss of genes in the ectomycorrhizal Boletales.</title>
        <authorList>
            <person name="Wu G."/>
            <person name="Miyauchi S."/>
            <person name="Morin E."/>
            <person name="Yang Z.-L."/>
            <person name="Xu J."/>
            <person name="Martin F.M."/>
        </authorList>
    </citation>
    <scope>NUCLEOTIDE SEQUENCE</scope>
    <source>
        <strain evidence="4">BR01</strain>
    </source>
</reference>
<dbReference type="Gene3D" id="1.25.40.90">
    <property type="match status" value="1"/>
</dbReference>
<dbReference type="InterPro" id="IPR008942">
    <property type="entry name" value="ENTH_VHS"/>
</dbReference>
<dbReference type="Pfam" id="PF04818">
    <property type="entry name" value="CID"/>
    <property type="match status" value="1"/>
</dbReference>
<dbReference type="InterPro" id="IPR006569">
    <property type="entry name" value="CID_dom"/>
</dbReference>
<feature type="compositionally biased region" description="Gly residues" evidence="1">
    <location>
        <begin position="521"/>
        <end position="530"/>
    </location>
</feature>
<feature type="compositionally biased region" description="Low complexity" evidence="1">
    <location>
        <begin position="401"/>
        <end position="410"/>
    </location>
</feature>
<feature type="compositionally biased region" description="Gly residues" evidence="1">
    <location>
        <begin position="549"/>
        <end position="561"/>
    </location>
</feature>
<keyword evidence="5" id="KW-1185">Reference proteome</keyword>
<feature type="region of interest" description="Disordered" evidence="1">
    <location>
        <begin position="589"/>
        <end position="610"/>
    </location>
</feature>
<dbReference type="OrthoDB" id="79367at2759"/>
<dbReference type="SUPFAM" id="SSF48464">
    <property type="entry name" value="ENTH/VHS domain"/>
    <property type="match status" value="1"/>
</dbReference>
<keyword evidence="2" id="KW-0472">Membrane</keyword>
<proteinExistence type="predicted"/>
<evidence type="ECO:0000313" key="4">
    <source>
        <dbReference type="EMBL" id="KAG6381677.1"/>
    </source>
</evidence>
<dbReference type="Proteomes" id="UP000683000">
    <property type="component" value="Unassembled WGS sequence"/>
</dbReference>
<keyword evidence="2" id="KW-1133">Transmembrane helix</keyword>
<comment type="caution">
    <text evidence="4">The sequence shown here is derived from an EMBL/GenBank/DDBJ whole genome shotgun (WGS) entry which is preliminary data.</text>
</comment>
<dbReference type="EMBL" id="JAGFBS010000001">
    <property type="protein sequence ID" value="KAG6381677.1"/>
    <property type="molecule type" value="Genomic_DNA"/>
</dbReference>
<feature type="compositionally biased region" description="Basic and acidic residues" evidence="1">
    <location>
        <begin position="390"/>
        <end position="400"/>
    </location>
</feature>
<feature type="region of interest" description="Disordered" evidence="1">
    <location>
        <begin position="449"/>
        <end position="468"/>
    </location>
</feature>
<evidence type="ECO:0000256" key="2">
    <source>
        <dbReference type="SAM" id="Phobius"/>
    </source>
</evidence>
<sequence length="627" mass="66315">MAALEDFENTLKEVVGAKRLSASKMNRLTEIAMKSLEDDTKLVAILYRTHNSLPSSAKVSSLYAFDALARAARSLVNKRGITGDVNLAKGNPATFLLKIEGVLDGLFRDMVSLNSSEAKEKTKKVHDIWVKSNAFPPAVLARLGDILSDVQKEIAVNPTPPTGPPATTQVPTIITTSQPAAHVSDPVPDVQATLLALLGQAAQGQGQPPSQTPPNLDQQLQQPQLALLQQLALTAKLANGSTPPPQTPPFTDKITSPAVIPAQEPLHPSSRPAQTGVSTLQGMDGTPVMGTQIAREINATFVTNDTCVVVFAVAFVVVAGGMITTAMIASDLAIKTGTLLLHVQDTAARAARIDMKSDEIVRPYSPPRRPSNDRNPGHQPQLPTPPTSTHGKDEFGRDIRASSASPSRSTSVEDTQTLAPMDSSVDPTTGAAPDNHIPVSDQLPLVAASTTAQSTETHTPSPASQQQSGLDQFDINAFDATAPSSWEGLGNMWQTTHGYPPSQEELMHFVMRETVAATGTADGGFNGVQGGQWQQGNGEEHGSHTGDWQGRGRGNYTGGSHGNYRNGANVAEQSDATIVLNGDVADNGQSMVQDGHDEQHDSAGGSCGGRMQRVGDKWMFVKDVESA</sequence>
<feature type="transmembrane region" description="Helical" evidence="2">
    <location>
        <begin position="308"/>
        <end position="329"/>
    </location>
</feature>
<evidence type="ECO:0000259" key="3">
    <source>
        <dbReference type="PROSITE" id="PS51391"/>
    </source>
</evidence>